<reference evidence="2 3" key="1">
    <citation type="submission" date="2024-02" db="EMBL/GenBank/DDBJ databases">
        <title>complete genome of Flavobacterium ginsenosidimutans Str. YTB16.</title>
        <authorList>
            <person name="Wang Q."/>
        </authorList>
    </citation>
    <scope>NUCLEOTIDE SEQUENCE [LARGE SCALE GENOMIC DNA]</scope>
    <source>
        <strain evidence="2 3">YTB16</strain>
    </source>
</reference>
<sequence>MSKSIIKNRAFFFVILNVFLSISSFAQSDIVGKWKTRDIIGYTDVAEYSLIKEKEPDSGRTVTFNLDGTFSSGETMQCLTGCFAFTSGTYAMVDNDHIHLTVEDVRFVGFTCGMNKRQKEDFIKDLGVFYIYKEGDKIRLIPSSGVLQDDRDEMLYTQMANNFYKEWRKYDYVWQNTNGNNQQEIINDCIDSKKQIVLSNCKVVFSTKRDLEEFLILKDDKEFHYVIYDSHNKKVSLAYPKNKG</sequence>
<evidence type="ECO:0000313" key="3">
    <source>
        <dbReference type="Proteomes" id="UP001447857"/>
    </source>
</evidence>
<organism evidence="2 3">
    <name type="scientific">Flavobacterium ginsenosidimutans</name>
    <dbReference type="NCBI Taxonomy" id="687844"/>
    <lineage>
        <taxon>Bacteria</taxon>
        <taxon>Pseudomonadati</taxon>
        <taxon>Bacteroidota</taxon>
        <taxon>Flavobacteriia</taxon>
        <taxon>Flavobacteriales</taxon>
        <taxon>Flavobacteriaceae</taxon>
        <taxon>Flavobacterium</taxon>
    </lineage>
</organism>
<keyword evidence="1" id="KW-0732">Signal</keyword>
<proteinExistence type="predicted"/>
<name>A0ABZ2QBB8_9FLAO</name>
<evidence type="ECO:0008006" key="4">
    <source>
        <dbReference type="Google" id="ProtNLM"/>
    </source>
</evidence>
<protein>
    <recommendedName>
        <fullName evidence="4">DUF306 domain-containing protein</fullName>
    </recommendedName>
</protein>
<keyword evidence="3" id="KW-1185">Reference proteome</keyword>
<accession>A0ABZ2QBB8</accession>
<dbReference type="EMBL" id="CP147988">
    <property type="protein sequence ID" value="WXK50233.1"/>
    <property type="molecule type" value="Genomic_DNA"/>
</dbReference>
<gene>
    <name evidence="2" type="ORF">V6624_01100</name>
</gene>
<dbReference type="RefSeq" id="WP_111285696.1">
    <property type="nucleotide sequence ID" value="NZ_CP147988.1"/>
</dbReference>
<evidence type="ECO:0000313" key="2">
    <source>
        <dbReference type="EMBL" id="WXK50233.1"/>
    </source>
</evidence>
<evidence type="ECO:0000256" key="1">
    <source>
        <dbReference type="SAM" id="SignalP"/>
    </source>
</evidence>
<feature type="chain" id="PRO_5046017420" description="DUF306 domain-containing protein" evidence="1">
    <location>
        <begin position="27"/>
        <end position="244"/>
    </location>
</feature>
<feature type="signal peptide" evidence="1">
    <location>
        <begin position="1"/>
        <end position="26"/>
    </location>
</feature>
<dbReference type="Proteomes" id="UP001447857">
    <property type="component" value="Chromosome"/>
</dbReference>